<sequence>MNMDMLPFFLPRQQSCIFREENDPSSYPGKQFTAWMETNRNGAETRNLMYMEFHSKWIWDGKTRKWCPLLKGTRVGAQRDLF</sequence>
<gene>
    <name evidence="1" type="ORF">EUTSA_v10023785mg</name>
</gene>
<dbReference type="Gramene" id="ESQ29169">
    <property type="protein sequence ID" value="ESQ29169"/>
    <property type="gene ID" value="EUTSA_v10023785mg"/>
</dbReference>
<proteinExistence type="predicted"/>
<dbReference type="AlphaFoldDB" id="V4JUX0"/>
<dbReference type="EMBL" id="KI517881">
    <property type="protein sequence ID" value="ESQ29169.1"/>
    <property type="molecule type" value="Genomic_DNA"/>
</dbReference>
<evidence type="ECO:0000313" key="2">
    <source>
        <dbReference type="Proteomes" id="UP000030689"/>
    </source>
</evidence>
<reference evidence="1 2" key="1">
    <citation type="journal article" date="2013" name="Front. Plant Sci.">
        <title>The Reference Genome of the Halophytic Plant Eutrema salsugineum.</title>
        <authorList>
            <person name="Yang R."/>
            <person name="Jarvis D.E."/>
            <person name="Chen H."/>
            <person name="Beilstein M.A."/>
            <person name="Grimwood J."/>
            <person name="Jenkins J."/>
            <person name="Shu S."/>
            <person name="Prochnik S."/>
            <person name="Xin M."/>
            <person name="Ma C."/>
            <person name="Schmutz J."/>
            <person name="Wing R.A."/>
            <person name="Mitchell-Olds T."/>
            <person name="Schumaker K.S."/>
            <person name="Wang X."/>
        </authorList>
    </citation>
    <scope>NUCLEOTIDE SEQUENCE [LARGE SCALE GENOMIC DNA]</scope>
</reference>
<keyword evidence="2" id="KW-1185">Reference proteome</keyword>
<accession>V4JUX0</accession>
<dbReference type="KEGG" id="eus:EUTSA_v10023785mg"/>
<dbReference type="Gramene" id="ESQ29170">
    <property type="protein sequence ID" value="ESQ29170"/>
    <property type="gene ID" value="EUTSA_v10023785mg"/>
</dbReference>
<protein>
    <submittedName>
        <fullName evidence="1">Uncharacterized protein</fullName>
    </submittedName>
</protein>
<name>V4JUX0_EUTSA</name>
<evidence type="ECO:0000313" key="1">
    <source>
        <dbReference type="EMBL" id="ESQ29170.1"/>
    </source>
</evidence>
<dbReference type="EMBL" id="KI517881">
    <property type="protein sequence ID" value="ESQ29170.1"/>
    <property type="molecule type" value="Genomic_DNA"/>
</dbReference>
<dbReference type="Proteomes" id="UP000030689">
    <property type="component" value="Unassembled WGS sequence"/>
</dbReference>
<organism evidence="1 2">
    <name type="scientific">Eutrema salsugineum</name>
    <name type="common">Saltwater cress</name>
    <name type="synonym">Sisymbrium salsugineum</name>
    <dbReference type="NCBI Taxonomy" id="72664"/>
    <lineage>
        <taxon>Eukaryota</taxon>
        <taxon>Viridiplantae</taxon>
        <taxon>Streptophyta</taxon>
        <taxon>Embryophyta</taxon>
        <taxon>Tracheophyta</taxon>
        <taxon>Spermatophyta</taxon>
        <taxon>Magnoliopsida</taxon>
        <taxon>eudicotyledons</taxon>
        <taxon>Gunneridae</taxon>
        <taxon>Pentapetalae</taxon>
        <taxon>rosids</taxon>
        <taxon>malvids</taxon>
        <taxon>Brassicales</taxon>
        <taxon>Brassicaceae</taxon>
        <taxon>Eutremeae</taxon>
        <taxon>Eutrema</taxon>
    </lineage>
</organism>